<protein>
    <submittedName>
        <fullName evidence="1">Uncharacterized protein</fullName>
    </submittedName>
</protein>
<sequence>MGWTIGLLDTQDISGLNWRTSHCTVRGVFLRGLWARMVKGLPSLGD</sequence>
<evidence type="ECO:0000313" key="1">
    <source>
        <dbReference type="EMBL" id="XCH45321.1"/>
    </source>
</evidence>
<accession>A0AAU8GW37</accession>
<dbReference type="EMBL" id="PP931175">
    <property type="protein sequence ID" value="XCH45321.1"/>
    <property type="molecule type" value="Genomic_DNA"/>
</dbReference>
<reference evidence="1" key="1">
    <citation type="submission" date="2024-06" db="EMBL/GenBank/DDBJ databases">
        <authorList>
            <person name="Yerushalmy O."/>
            <person name="Alkalay-Oren S."/>
            <person name="Coppenhagn-Glazer S."/>
            <person name="Hazan R."/>
        </authorList>
    </citation>
    <scope>NUCLEOTIDE SEQUENCE</scope>
</reference>
<organism evidence="1">
    <name type="scientific">Pseudomonas phage PACT201</name>
    <dbReference type="NCBI Taxonomy" id="3230130"/>
    <lineage>
        <taxon>Viruses</taxon>
    </lineage>
</organism>
<name>A0AAU8GW37_9VIRU</name>
<proteinExistence type="predicted"/>